<dbReference type="Proteomes" id="UP000652219">
    <property type="component" value="Unassembled WGS sequence"/>
</dbReference>
<evidence type="ECO:0000313" key="2">
    <source>
        <dbReference type="EMBL" id="KAF6803860.1"/>
    </source>
</evidence>
<name>A0A8H6IZY3_9PEZI</name>
<keyword evidence="3" id="KW-1185">Reference proteome</keyword>
<comment type="caution">
    <text evidence="2">The sequence shown here is derived from an EMBL/GenBank/DDBJ whole genome shotgun (WGS) entry which is preliminary data.</text>
</comment>
<dbReference type="EMBL" id="WIGN01000225">
    <property type="protein sequence ID" value="KAF6803860.1"/>
    <property type="molecule type" value="Genomic_DNA"/>
</dbReference>
<proteinExistence type="predicted"/>
<protein>
    <submittedName>
        <fullName evidence="2">Uncharacterized protein</fullName>
    </submittedName>
</protein>
<evidence type="ECO:0000313" key="3">
    <source>
        <dbReference type="Proteomes" id="UP000652219"/>
    </source>
</evidence>
<reference evidence="2 3" key="1">
    <citation type="journal article" date="2020" name="Phytopathology">
        <title>Genome Sequence Resources of Colletotrichum truncatum, C. plurivorum, C. musicola, and C. sojae: Four Species Pathogenic to Soybean (Glycine max).</title>
        <authorList>
            <person name="Rogerio F."/>
            <person name="Boufleur T.R."/>
            <person name="Ciampi-Guillardi M."/>
            <person name="Sukno S.A."/>
            <person name="Thon M.R."/>
            <person name="Massola Junior N.S."/>
            <person name="Baroncelli R."/>
        </authorList>
    </citation>
    <scope>NUCLEOTIDE SEQUENCE [LARGE SCALE GENOMIC DNA]</scope>
    <source>
        <strain evidence="2 3">LFN0009</strain>
    </source>
</reference>
<evidence type="ECO:0000256" key="1">
    <source>
        <dbReference type="SAM" id="MobiDB-lite"/>
    </source>
</evidence>
<feature type="compositionally biased region" description="Polar residues" evidence="1">
    <location>
        <begin position="73"/>
        <end position="86"/>
    </location>
</feature>
<gene>
    <name evidence="2" type="ORF">CSOJ01_10589</name>
</gene>
<dbReference type="AlphaFoldDB" id="A0A8H6IZY3"/>
<organism evidence="2 3">
    <name type="scientific">Colletotrichum sojae</name>
    <dbReference type="NCBI Taxonomy" id="2175907"/>
    <lineage>
        <taxon>Eukaryota</taxon>
        <taxon>Fungi</taxon>
        <taxon>Dikarya</taxon>
        <taxon>Ascomycota</taxon>
        <taxon>Pezizomycotina</taxon>
        <taxon>Sordariomycetes</taxon>
        <taxon>Hypocreomycetidae</taxon>
        <taxon>Glomerellales</taxon>
        <taxon>Glomerellaceae</taxon>
        <taxon>Colletotrichum</taxon>
        <taxon>Colletotrichum orchidearum species complex</taxon>
    </lineage>
</organism>
<sequence>MAAQTTEITASSEPPQGENVRQGQAGNSKSQITEHGPEEDAPHKNNSASAPSGIESGENQVASRQPDMPVPDHQQSGQQVAPQNRQVQDKGKGAPSVRLDMDLDVEIELKAKIKGDLELSVL</sequence>
<feature type="region of interest" description="Disordered" evidence="1">
    <location>
        <begin position="1"/>
        <end position="100"/>
    </location>
</feature>
<feature type="compositionally biased region" description="Polar residues" evidence="1">
    <location>
        <begin position="1"/>
        <end position="33"/>
    </location>
</feature>
<accession>A0A8H6IZY3</accession>